<dbReference type="RefSeq" id="WP_344807578.1">
    <property type="nucleotide sequence ID" value="NZ_BAABBO010000012.1"/>
</dbReference>
<comment type="caution">
    <text evidence="1">The sequence shown here is derived from an EMBL/GenBank/DDBJ whole genome shotgun (WGS) entry which is preliminary data.</text>
</comment>
<evidence type="ECO:0008006" key="3">
    <source>
        <dbReference type="Google" id="ProtNLM"/>
    </source>
</evidence>
<dbReference type="Proteomes" id="UP001501337">
    <property type="component" value="Unassembled WGS sequence"/>
</dbReference>
<proteinExistence type="predicted"/>
<name>A0ABP7PQP1_9GAMM</name>
<evidence type="ECO:0000313" key="1">
    <source>
        <dbReference type="EMBL" id="GAA3969284.1"/>
    </source>
</evidence>
<evidence type="ECO:0000313" key="2">
    <source>
        <dbReference type="Proteomes" id="UP001501337"/>
    </source>
</evidence>
<dbReference type="EMBL" id="BAABBO010000012">
    <property type="protein sequence ID" value="GAA3969284.1"/>
    <property type="molecule type" value="Genomic_DNA"/>
</dbReference>
<organism evidence="1 2">
    <name type="scientific">Allohahella marinimesophila</name>
    <dbReference type="NCBI Taxonomy" id="1054972"/>
    <lineage>
        <taxon>Bacteria</taxon>
        <taxon>Pseudomonadati</taxon>
        <taxon>Pseudomonadota</taxon>
        <taxon>Gammaproteobacteria</taxon>
        <taxon>Oceanospirillales</taxon>
        <taxon>Hahellaceae</taxon>
        <taxon>Allohahella</taxon>
    </lineage>
</organism>
<protein>
    <recommendedName>
        <fullName evidence="3">PilZ domain-containing protein</fullName>
    </recommendedName>
</protein>
<accession>A0ABP7PQP1</accession>
<gene>
    <name evidence="1" type="ORF">GCM10022278_28810</name>
</gene>
<keyword evidence="2" id="KW-1185">Reference proteome</keyword>
<reference evidence="2" key="1">
    <citation type="journal article" date="2019" name="Int. J. Syst. Evol. Microbiol.">
        <title>The Global Catalogue of Microorganisms (GCM) 10K type strain sequencing project: providing services to taxonomists for standard genome sequencing and annotation.</title>
        <authorList>
            <consortium name="The Broad Institute Genomics Platform"/>
            <consortium name="The Broad Institute Genome Sequencing Center for Infectious Disease"/>
            <person name="Wu L."/>
            <person name="Ma J."/>
        </authorList>
    </citation>
    <scope>NUCLEOTIDE SEQUENCE [LARGE SCALE GENOMIC DNA]</scope>
    <source>
        <strain evidence="2">JCM 17555</strain>
    </source>
</reference>
<sequence>MHEFNFRQQLERRIKRRHDTDELRVIAAPKGFFGFSKQAREVDCFDFNRYGMAIGFPGKLKVGDRLSFSFTAKYVNEKAITGRVANVDSDAVTTHGVTRVGITFDCWASEKNYDRAVDNALARIERIFSENSQQTAKTDI</sequence>